<organism evidence="1 2">
    <name type="scientific">Beauveria bassiana D1-5</name>
    <dbReference type="NCBI Taxonomy" id="1245745"/>
    <lineage>
        <taxon>Eukaryota</taxon>
        <taxon>Fungi</taxon>
        <taxon>Dikarya</taxon>
        <taxon>Ascomycota</taxon>
        <taxon>Pezizomycotina</taxon>
        <taxon>Sordariomycetes</taxon>
        <taxon>Hypocreomycetidae</taxon>
        <taxon>Hypocreales</taxon>
        <taxon>Cordycipitaceae</taxon>
        <taxon>Beauveria</taxon>
    </lineage>
</organism>
<dbReference type="Proteomes" id="UP000030106">
    <property type="component" value="Unassembled WGS sequence"/>
</dbReference>
<name>A0A0A2VKC0_BEABA</name>
<dbReference type="AlphaFoldDB" id="A0A0A2VKC0"/>
<gene>
    <name evidence="1" type="ORF">BBAD15_g6351</name>
</gene>
<comment type="caution">
    <text evidence="1">The sequence shown here is derived from an EMBL/GenBank/DDBJ whole genome shotgun (WGS) entry which is preliminary data.</text>
</comment>
<proteinExistence type="predicted"/>
<reference evidence="1 2" key="1">
    <citation type="submission" date="2012-10" db="EMBL/GenBank/DDBJ databases">
        <title>Genome sequencing and analysis of entomopathogenic fungi Beauveria bassiana D1-5.</title>
        <authorList>
            <person name="Li Q."/>
            <person name="Wang L."/>
            <person name="Zhang Z."/>
            <person name="Wang Q."/>
            <person name="Ren J."/>
            <person name="Wang M."/>
            <person name="Xu W."/>
            <person name="Wang J."/>
            <person name="Lu Y."/>
            <person name="Du Q."/>
            <person name="Sun Z."/>
        </authorList>
    </citation>
    <scope>NUCLEOTIDE SEQUENCE [LARGE SCALE GENOMIC DNA]</scope>
    <source>
        <strain evidence="1 2">D1-5</strain>
    </source>
</reference>
<dbReference type="HOGENOM" id="CLU_1011902_0_0_1"/>
<evidence type="ECO:0000313" key="1">
    <source>
        <dbReference type="EMBL" id="KGQ08316.1"/>
    </source>
</evidence>
<dbReference type="EMBL" id="ANFO01000588">
    <property type="protein sequence ID" value="KGQ08316.1"/>
    <property type="molecule type" value="Genomic_DNA"/>
</dbReference>
<sequence>MASSSSVKDLCKVITAYIVEPALPLPDDVRAAIDAYLDKHEIYDDAVADRLQEELVAIFEKYVRGNTFATGPWMAVLRRIQMALQSPEKVLFWFDACQNILDNTPLDKAVVKETIAAMMNTALLAEKLQDSFEKESTSNPIIDRLLSIWIDNFYPAHIEGNKSLEHNEQLLREALGQFGRRKPKVGLGTLSRSPQFTDSDLGVLRFAQQALCQENASKTPSKILLRLHPRTATTFVPDSGDATLDEPATVLAARHIHDSGVRSLDCSDHAAATHA</sequence>
<dbReference type="STRING" id="1245745.A0A0A2VKC0"/>
<evidence type="ECO:0000313" key="2">
    <source>
        <dbReference type="Proteomes" id="UP000030106"/>
    </source>
</evidence>
<protein>
    <submittedName>
        <fullName evidence="1">Uncharacterized protein</fullName>
    </submittedName>
</protein>
<accession>A0A0A2VKC0</accession>